<protein>
    <recommendedName>
        <fullName evidence="6">Carboxylic ester hydrolase</fullName>
        <ecNumber evidence="6">3.1.1.-</ecNumber>
    </recommendedName>
</protein>
<evidence type="ECO:0000256" key="2">
    <source>
        <dbReference type="ARBA" id="ARBA00022487"/>
    </source>
</evidence>
<dbReference type="PANTHER" id="PTHR43142">
    <property type="entry name" value="CARBOXYLIC ESTER HYDROLASE"/>
    <property type="match status" value="1"/>
</dbReference>
<gene>
    <name evidence="9" type="ORF">HCN44_005261</name>
</gene>
<keyword evidence="4" id="KW-1015">Disulfide bond</keyword>
<keyword evidence="7" id="KW-1133">Transmembrane helix</keyword>
<reference evidence="9 10" key="1">
    <citation type="submission" date="2020-08" db="EMBL/GenBank/DDBJ databases">
        <title>Aphidius gifuensis genome sequencing and assembly.</title>
        <authorList>
            <person name="Du Z."/>
        </authorList>
    </citation>
    <scope>NUCLEOTIDE SEQUENCE [LARGE SCALE GENOMIC DNA]</scope>
    <source>
        <strain evidence="9">YNYX2018</strain>
        <tissue evidence="9">Adults</tissue>
    </source>
</reference>
<comment type="caution">
    <text evidence="9">The sequence shown here is derived from an EMBL/GenBank/DDBJ whole genome shotgun (WGS) entry which is preliminary data.</text>
</comment>
<organism evidence="9 10">
    <name type="scientific">Aphidius gifuensis</name>
    <name type="common">Parasitoid wasp</name>
    <dbReference type="NCBI Taxonomy" id="684658"/>
    <lineage>
        <taxon>Eukaryota</taxon>
        <taxon>Metazoa</taxon>
        <taxon>Ecdysozoa</taxon>
        <taxon>Arthropoda</taxon>
        <taxon>Hexapoda</taxon>
        <taxon>Insecta</taxon>
        <taxon>Pterygota</taxon>
        <taxon>Neoptera</taxon>
        <taxon>Endopterygota</taxon>
        <taxon>Hymenoptera</taxon>
        <taxon>Apocrita</taxon>
        <taxon>Ichneumonoidea</taxon>
        <taxon>Braconidae</taxon>
        <taxon>Aphidiinae</taxon>
        <taxon>Aphidius</taxon>
    </lineage>
</organism>
<dbReference type="InterPro" id="IPR019826">
    <property type="entry name" value="Carboxylesterase_B_AS"/>
</dbReference>
<dbReference type="PANTHER" id="PTHR43142:SF1">
    <property type="entry name" value="CARBOXYLIC ESTER HYDROLASE"/>
    <property type="match status" value="1"/>
</dbReference>
<keyword evidence="7" id="KW-0812">Transmembrane</keyword>
<dbReference type="AlphaFoldDB" id="A0A834Y4E7"/>
<dbReference type="InterPro" id="IPR002018">
    <property type="entry name" value="CarbesteraseB"/>
</dbReference>
<name>A0A834Y4E7_APHGI</name>
<dbReference type="InterPro" id="IPR019819">
    <property type="entry name" value="Carboxylesterase_B_CS"/>
</dbReference>
<sequence>MEVKLNSSGNNCPKVWWKINIISFSIIPLILMEHFMWVFLNIDSQKQESLKNCLNNNSSYEYILNGLGESCMIVIDTYAAFAWTFTDLFIIVTERLQYQLEFDNVVLTGLNFFELTRSFMLGPPVEADAWTKILNATLEASSCPQISEQTGQYSGDEDCLYLNVYTPKISFNETVNDELLAVMVWIYGGGFLAGEIKENFYGPDFLVADNVVVVAMNYRLGALGFLSLDIPEATGNMGLKDQLLALKWVKKNIQKFGGDPKKVTIFGESAGSDSVMLHQLSPASRGLFRGAIGMSGSPLNPWGFAPLSLAVTLAFDFAKYLGINSSNKTQVFNEINALSAEILAVTATDMYFHSNIKGYKVTSFVPFVPTCENPKIAKDIFITESPLRTYESGKFSIIPVILGFTNEEMLSFFPVDIPSISTALNNVIESKIKDIYLLDESIVFSAINITSNLNFVAGIDSTQQYLTKHSSTVFYYKNSFDYEESMHIIKGINFTGTGHADDLGHFFWQPVMNQNSDPNSRIGIHRTQIIRLWTNFVKYLNPTPSDTKDPLINFTWIPSGTEGLHLEIGNEQFVMKTRPTDETTKAIQASANAFDHADCIN</sequence>
<evidence type="ECO:0000256" key="1">
    <source>
        <dbReference type="ARBA" id="ARBA00005964"/>
    </source>
</evidence>
<dbReference type="PROSITE" id="PS00122">
    <property type="entry name" value="CARBOXYLESTERASE_B_1"/>
    <property type="match status" value="1"/>
</dbReference>
<feature type="domain" description="Carboxylesterase type B" evidence="8">
    <location>
        <begin position="123"/>
        <end position="580"/>
    </location>
</feature>
<dbReference type="EMBL" id="JACMRX010000001">
    <property type="protein sequence ID" value="KAF7996984.1"/>
    <property type="molecule type" value="Genomic_DNA"/>
</dbReference>
<evidence type="ECO:0000256" key="7">
    <source>
        <dbReference type="SAM" id="Phobius"/>
    </source>
</evidence>
<feature type="transmembrane region" description="Helical" evidence="7">
    <location>
        <begin position="21"/>
        <end position="40"/>
    </location>
</feature>
<keyword evidence="5" id="KW-0325">Glycoprotein</keyword>
<evidence type="ECO:0000256" key="3">
    <source>
        <dbReference type="ARBA" id="ARBA00022801"/>
    </source>
</evidence>
<evidence type="ECO:0000256" key="6">
    <source>
        <dbReference type="RuleBase" id="RU361235"/>
    </source>
</evidence>
<dbReference type="GO" id="GO:0052689">
    <property type="term" value="F:carboxylic ester hydrolase activity"/>
    <property type="evidence" value="ECO:0007669"/>
    <property type="project" value="UniProtKB-KW"/>
</dbReference>
<evidence type="ECO:0000313" key="9">
    <source>
        <dbReference type="EMBL" id="KAF7996984.1"/>
    </source>
</evidence>
<keyword evidence="7" id="KW-0472">Membrane</keyword>
<evidence type="ECO:0000313" key="10">
    <source>
        <dbReference type="Proteomes" id="UP000639338"/>
    </source>
</evidence>
<keyword evidence="10" id="KW-1185">Reference proteome</keyword>
<evidence type="ECO:0000256" key="4">
    <source>
        <dbReference type="ARBA" id="ARBA00023157"/>
    </source>
</evidence>
<dbReference type="SUPFAM" id="SSF53474">
    <property type="entry name" value="alpha/beta-Hydrolases"/>
    <property type="match status" value="1"/>
</dbReference>
<evidence type="ECO:0000256" key="5">
    <source>
        <dbReference type="ARBA" id="ARBA00023180"/>
    </source>
</evidence>
<keyword evidence="3 6" id="KW-0378">Hydrolase</keyword>
<dbReference type="Pfam" id="PF00135">
    <property type="entry name" value="COesterase"/>
    <property type="match status" value="1"/>
</dbReference>
<keyword evidence="2" id="KW-0719">Serine esterase</keyword>
<dbReference type="Proteomes" id="UP000639338">
    <property type="component" value="Unassembled WGS sequence"/>
</dbReference>
<dbReference type="PROSITE" id="PS00941">
    <property type="entry name" value="CARBOXYLESTERASE_B_2"/>
    <property type="match status" value="1"/>
</dbReference>
<dbReference type="OrthoDB" id="19653at2759"/>
<dbReference type="Gene3D" id="3.40.50.1820">
    <property type="entry name" value="alpha/beta hydrolase"/>
    <property type="match status" value="1"/>
</dbReference>
<proteinExistence type="inferred from homology"/>
<comment type="similarity">
    <text evidence="1 6">Belongs to the type-B carboxylesterase/lipase family.</text>
</comment>
<dbReference type="InterPro" id="IPR029058">
    <property type="entry name" value="AB_hydrolase_fold"/>
</dbReference>
<accession>A0A834Y4E7</accession>
<dbReference type="EC" id="3.1.1.-" evidence="6"/>
<evidence type="ECO:0000259" key="8">
    <source>
        <dbReference type="Pfam" id="PF00135"/>
    </source>
</evidence>